<feature type="compositionally biased region" description="Polar residues" evidence="1">
    <location>
        <begin position="49"/>
        <end position="77"/>
    </location>
</feature>
<reference evidence="2" key="5">
    <citation type="journal article" date="2021" name="G3 (Bethesda)">
        <title>Aegilops tauschii genome assembly Aet v5.0 features greater sequence contiguity and improved annotation.</title>
        <authorList>
            <person name="Wang L."/>
            <person name="Zhu T."/>
            <person name="Rodriguez J.C."/>
            <person name="Deal K.R."/>
            <person name="Dubcovsky J."/>
            <person name="McGuire P.E."/>
            <person name="Lux T."/>
            <person name="Spannagl M."/>
            <person name="Mayer K.F.X."/>
            <person name="Baldrich P."/>
            <person name="Meyers B.C."/>
            <person name="Huo N."/>
            <person name="Gu Y.Q."/>
            <person name="Zhou H."/>
            <person name="Devos K.M."/>
            <person name="Bennetzen J.L."/>
            <person name="Unver T."/>
            <person name="Budak H."/>
            <person name="Gulick P.J."/>
            <person name="Galiba G."/>
            <person name="Kalapos B."/>
            <person name="Nelson D.R."/>
            <person name="Li P."/>
            <person name="You F.M."/>
            <person name="Luo M.C."/>
            <person name="Dvorak J."/>
        </authorList>
    </citation>
    <scope>NUCLEOTIDE SEQUENCE [LARGE SCALE GENOMIC DNA]</scope>
    <source>
        <strain evidence="2">cv. AL8/78</strain>
    </source>
</reference>
<keyword evidence="3" id="KW-1185">Reference proteome</keyword>
<evidence type="ECO:0000313" key="2">
    <source>
        <dbReference type="EnsemblPlants" id="AET2Gv21193100.1"/>
    </source>
</evidence>
<proteinExistence type="predicted"/>
<dbReference type="Gramene" id="AET2Gv21193100.1">
    <property type="protein sequence ID" value="AET2Gv21193100.1"/>
    <property type="gene ID" value="AET2Gv21193100"/>
</dbReference>
<accession>A0A453DD14</accession>
<feature type="compositionally biased region" description="Basic and acidic residues" evidence="1">
    <location>
        <begin position="92"/>
        <end position="107"/>
    </location>
</feature>
<feature type="region of interest" description="Disordered" evidence="1">
    <location>
        <begin position="49"/>
        <end position="150"/>
    </location>
</feature>
<feature type="compositionally biased region" description="Basic residues" evidence="1">
    <location>
        <begin position="108"/>
        <end position="144"/>
    </location>
</feature>
<reference evidence="3" key="2">
    <citation type="journal article" date="2017" name="Nat. Plants">
        <title>The Aegilops tauschii genome reveals multiple impacts of transposons.</title>
        <authorList>
            <person name="Zhao G."/>
            <person name="Zou C."/>
            <person name="Li K."/>
            <person name="Wang K."/>
            <person name="Li T."/>
            <person name="Gao L."/>
            <person name="Zhang X."/>
            <person name="Wang H."/>
            <person name="Yang Z."/>
            <person name="Liu X."/>
            <person name="Jiang W."/>
            <person name="Mao L."/>
            <person name="Kong X."/>
            <person name="Jiao Y."/>
            <person name="Jia J."/>
        </authorList>
    </citation>
    <scope>NUCLEOTIDE SEQUENCE [LARGE SCALE GENOMIC DNA]</scope>
    <source>
        <strain evidence="3">cv. AL8/78</strain>
    </source>
</reference>
<reference evidence="2" key="3">
    <citation type="journal article" date="2017" name="Nature">
        <title>Genome sequence of the progenitor of the wheat D genome Aegilops tauschii.</title>
        <authorList>
            <person name="Luo M.C."/>
            <person name="Gu Y.Q."/>
            <person name="Puiu D."/>
            <person name="Wang H."/>
            <person name="Twardziok S.O."/>
            <person name="Deal K.R."/>
            <person name="Huo N."/>
            <person name="Zhu T."/>
            <person name="Wang L."/>
            <person name="Wang Y."/>
            <person name="McGuire P.E."/>
            <person name="Liu S."/>
            <person name="Long H."/>
            <person name="Ramasamy R.K."/>
            <person name="Rodriguez J.C."/>
            <person name="Van S.L."/>
            <person name="Yuan L."/>
            <person name="Wang Z."/>
            <person name="Xia Z."/>
            <person name="Xiao L."/>
            <person name="Anderson O.D."/>
            <person name="Ouyang S."/>
            <person name="Liang Y."/>
            <person name="Zimin A.V."/>
            <person name="Pertea G."/>
            <person name="Qi P."/>
            <person name="Bennetzen J.L."/>
            <person name="Dai X."/>
            <person name="Dawson M.W."/>
            <person name="Muller H.G."/>
            <person name="Kugler K."/>
            <person name="Rivarola-Duarte L."/>
            <person name="Spannagl M."/>
            <person name="Mayer K.F.X."/>
            <person name="Lu F.H."/>
            <person name="Bevan M.W."/>
            <person name="Leroy P."/>
            <person name="Li P."/>
            <person name="You F.M."/>
            <person name="Sun Q."/>
            <person name="Liu Z."/>
            <person name="Lyons E."/>
            <person name="Wicker T."/>
            <person name="Salzberg S.L."/>
            <person name="Devos K.M."/>
            <person name="Dvorak J."/>
        </authorList>
    </citation>
    <scope>NUCLEOTIDE SEQUENCE [LARGE SCALE GENOMIC DNA]</scope>
    <source>
        <strain evidence="2">cv. AL8/78</strain>
    </source>
</reference>
<dbReference type="STRING" id="200361.A0A453DD14"/>
<dbReference type="AlphaFoldDB" id="A0A453DD14"/>
<sequence>GGMEDTPVAKRFDRLCESFYPIAEIGAMSDASCNSLTEKLHALKIDYSSNSISENDKNQVGTQEDAPSNGKTTSKTILSPIPVRCVGRPPSLRKESKVDKLIRQANEKKKKAEQRDKKKQNRRKRKLNKGTRKRQNRRRRKMNRRLTPQI</sequence>
<protein>
    <submittedName>
        <fullName evidence="2">Uncharacterized protein</fullName>
    </submittedName>
</protein>
<reference evidence="2" key="4">
    <citation type="submission" date="2019-03" db="UniProtKB">
        <authorList>
            <consortium name="EnsemblPlants"/>
        </authorList>
    </citation>
    <scope>IDENTIFICATION</scope>
</reference>
<dbReference type="Proteomes" id="UP000015105">
    <property type="component" value="Chromosome 2D"/>
</dbReference>
<evidence type="ECO:0000256" key="1">
    <source>
        <dbReference type="SAM" id="MobiDB-lite"/>
    </source>
</evidence>
<reference evidence="3" key="1">
    <citation type="journal article" date="2014" name="Science">
        <title>Ancient hybridizations among the ancestral genomes of bread wheat.</title>
        <authorList>
            <consortium name="International Wheat Genome Sequencing Consortium,"/>
            <person name="Marcussen T."/>
            <person name="Sandve S.R."/>
            <person name="Heier L."/>
            <person name="Spannagl M."/>
            <person name="Pfeifer M."/>
            <person name="Jakobsen K.S."/>
            <person name="Wulff B.B."/>
            <person name="Steuernagel B."/>
            <person name="Mayer K.F."/>
            <person name="Olsen O.A."/>
        </authorList>
    </citation>
    <scope>NUCLEOTIDE SEQUENCE [LARGE SCALE GENOMIC DNA]</scope>
    <source>
        <strain evidence="3">cv. AL8/78</strain>
    </source>
</reference>
<organism evidence="2 3">
    <name type="scientific">Aegilops tauschii subsp. strangulata</name>
    <name type="common">Goatgrass</name>
    <dbReference type="NCBI Taxonomy" id="200361"/>
    <lineage>
        <taxon>Eukaryota</taxon>
        <taxon>Viridiplantae</taxon>
        <taxon>Streptophyta</taxon>
        <taxon>Embryophyta</taxon>
        <taxon>Tracheophyta</taxon>
        <taxon>Spermatophyta</taxon>
        <taxon>Magnoliopsida</taxon>
        <taxon>Liliopsida</taxon>
        <taxon>Poales</taxon>
        <taxon>Poaceae</taxon>
        <taxon>BOP clade</taxon>
        <taxon>Pooideae</taxon>
        <taxon>Triticodae</taxon>
        <taxon>Triticeae</taxon>
        <taxon>Triticinae</taxon>
        <taxon>Aegilops</taxon>
    </lineage>
</organism>
<evidence type="ECO:0000313" key="3">
    <source>
        <dbReference type="Proteomes" id="UP000015105"/>
    </source>
</evidence>
<dbReference type="EnsemblPlants" id="AET2Gv21193100.1">
    <property type="protein sequence ID" value="AET2Gv21193100.1"/>
    <property type="gene ID" value="AET2Gv21193100"/>
</dbReference>
<name>A0A453DD14_AEGTS</name>